<name>A0A0A1XQZ4_ZEUCU</name>
<evidence type="ECO:0000313" key="4">
    <source>
        <dbReference type="EMBL" id="JAD13367.1"/>
    </source>
</evidence>
<evidence type="ECO:0000259" key="3">
    <source>
        <dbReference type="SMART" id="SM01083"/>
    </source>
</evidence>
<feature type="compositionally biased region" description="Polar residues" evidence="2">
    <location>
        <begin position="293"/>
        <end position="302"/>
    </location>
</feature>
<dbReference type="InterPro" id="IPR019339">
    <property type="entry name" value="CIR_N_dom"/>
</dbReference>
<reference evidence="4" key="1">
    <citation type="submission" date="2014-11" db="EMBL/GenBank/DDBJ databases">
        <authorList>
            <person name="Geib S."/>
        </authorList>
    </citation>
    <scope>NUCLEOTIDE SEQUENCE</scope>
</reference>
<dbReference type="InterPro" id="IPR039875">
    <property type="entry name" value="LENG1-like"/>
</dbReference>
<dbReference type="PANTHER" id="PTHR22093">
    <property type="entry name" value="LEUKOCYTE RECEPTOR CLUSTER LRC MEMBER 1"/>
    <property type="match status" value="1"/>
</dbReference>
<feature type="compositionally biased region" description="Basic and acidic residues" evidence="2">
    <location>
        <begin position="252"/>
        <end position="290"/>
    </location>
</feature>
<feature type="region of interest" description="Disordered" evidence="2">
    <location>
        <begin position="194"/>
        <end position="302"/>
    </location>
</feature>
<dbReference type="Pfam" id="PF10197">
    <property type="entry name" value="Cir_N"/>
    <property type="match status" value="1"/>
</dbReference>
<dbReference type="PANTHER" id="PTHR22093:SF0">
    <property type="entry name" value="LEUKOCYTE RECEPTOR CLUSTER MEMBER 1"/>
    <property type="match status" value="1"/>
</dbReference>
<dbReference type="AlphaFoldDB" id="A0A0A1XQZ4"/>
<feature type="coiled-coil region" evidence="1">
    <location>
        <begin position="93"/>
        <end position="120"/>
    </location>
</feature>
<keyword evidence="1" id="KW-0175">Coiled coil</keyword>
<feature type="domain" description="CBF1-interacting co-repressor CIR N-terminal" evidence="3">
    <location>
        <begin position="8"/>
        <end position="44"/>
    </location>
</feature>
<proteinExistence type="predicted"/>
<accession>A0A0A1XQZ4</accession>
<dbReference type="EMBL" id="GBXI01000925">
    <property type="protein sequence ID" value="JAD13367.1"/>
    <property type="molecule type" value="Transcribed_RNA"/>
</dbReference>
<feature type="coiled-coil region" evidence="1">
    <location>
        <begin position="26"/>
        <end position="53"/>
    </location>
</feature>
<keyword evidence="4" id="KW-0675">Receptor</keyword>
<feature type="compositionally biased region" description="Basic residues" evidence="2">
    <location>
        <begin position="221"/>
        <end position="241"/>
    </location>
</feature>
<feature type="compositionally biased region" description="Basic and acidic residues" evidence="2">
    <location>
        <begin position="208"/>
        <end position="220"/>
    </location>
</feature>
<feature type="region of interest" description="Disordered" evidence="2">
    <location>
        <begin position="55"/>
        <end position="79"/>
    </location>
</feature>
<evidence type="ECO:0000256" key="2">
    <source>
        <dbReference type="SAM" id="MobiDB-lite"/>
    </source>
</evidence>
<organism evidence="4">
    <name type="scientific">Zeugodacus cucurbitae</name>
    <name type="common">Melon fruit fly</name>
    <name type="synonym">Bactrocera cucurbitae</name>
    <dbReference type="NCBI Taxonomy" id="28588"/>
    <lineage>
        <taxon>Eukaryota</taxon>
        <taxon>Metazoa</taxon>
        <taxon>Ecdysozoa</taxon>
        <taxon>Arthropoda</taxon>
        <taxon>Hexapoda</taxon>
        <taxon>Insecta</taxon>
        <taxon>Pterygota</taxon>
        <taxon>Neoptera</taxon>
        <taxon>Endopterygota</taxon>
        <taxon>Diptera</taxon>
        <taxon>Brachycera</taxon>
        <taxon>Muscomorpha</taxon>
        <taxon>Tephritoidea</taxon>
        <taxon>Tephritidae</taxon>
        <taxon>Zeugodacus</taxon>
        <taxon>Zeugodacus</taxon>
    </lineage>
</organism>
<sequence>MNILPKKRWHVRTKDNIARVRRDEAAAKEEEQKRQEKLLLAESEARINFLRKKSGVPISSTNTEETSTDDKFSTASGSNVDNQQHVDLFSDYKSHIKKTNKALEDEKKEEQEKYEKQIGYLTYLGQDTNEALKLRSWYEVAPQRSEVGDNNTLEKDVKNKLAQDPLTLINALLPSPVEQKKDAVNLKKRSLEDYISTPDTPPKKIRKHENINEKSLYTKEKKSKKHKKHKHKKDKVKNKKHKYEDTDSDPDEVQRIKREKLEKLRKERLMREANERARQEELLAPKKPVPEIDNTSKTPQQRIVQKYNSQFNPEIAKQNMI</sequence>
<reference evidence="4" key="2">
    <citation type="journal article" date="2015" name="Gigascience">
        <title>Reconstructing a comprehensive transcriptome assembly of a white-pupal translocated strain of the pest fruit fly Bactrocera cucurbitae.</title>
        <authorList>
            <person name="Sim S.B."/>
            <person name="Calla B."/>
            <person name="Hall B."/>
            <person name="DeRego T."/>
            <person name="Geib S.M."/>
        </authorList>
    </citation>
    <scope>NUCLEOTIDE SEQUENCE</scope>
</reference>
<gene>
    <name evidence="4" type="primary">LENG1</name>
    <name evidence="4" type="ORF">g.17086</name>
</gene>
<evidence type="ECO:0000256" key="1">
    <source>
        <dbReference type="SAM" id="Coils"/>
    </source>
</evidence>
<protein>
    <submittedName>
        <fullName evidence="4">Leukocyte receptor cluster member 1</fullName>
    </submittedName>
</protein>
<dbReference type="SMART" id="SM01083">
    <property type="entry name" value="Cir_N"/>
    <property type="match status" value="1"/>
</dbReference>